<feature type="compositionally biased region" description="Basic residues" evidence="5">
    <location>
        <begin position="51"/>
        <end position="77"/>
    </location>
</feature>
<dbReference type="InterPro" id="IPR003890">
    <property type="entry name" value="MIF4G-like_typ-3"/>
</dbReference>
<dbReference type="SMART" id="SM00543">
    <property type="entry name" value="MIF4G"/>
    <property type="match status" value="1"/>
</dbReference>
<sequence>MNSGRSQNGSRRRPMQQNLRRARKAMKKMVQFAEDDHQDNEGVLPSDGRSFKKQKGAKPRKQRRKEMRIMKKAKKHAFLSGKNLNDISGEKKESTKKAKSPKKVTSKDSKTAEKKAKREEKIRMEKEEQRKRELLAANEEEEKNIRRLEKGLNFRKKRKTKEKITPTAFKEDGLDYLLDIVNPKLLEAAMDDEFMDFGKNTEGSEEEEDSKNDGLEEDGDGLEDDTLEDGQQEDNKERIAKRKSSDQQLKSRKKLRLSDEDDDELDSDEDGFGMEEDAHDFDSGDDDDDEDEEEEDEEEEDEEEEEEQIDDSDEDDMRKTMSIKMDPYGNVIGEKKPEKTLSYIPPHKRAEMMGQSVDAEKQAKMDRLRKQLKGAINRLSESNALSISNQIEELYHTNSRNDMNESLSRLIQDACISYSMAPDRLVMEHVFLIAILHSVIGSEVGAHVLQSIATRFDRIHSDDGNYGDSKEIDNIIMLFIHLYNFQIVHCVLIYDLIKKLAESFTERHIEMLLQILKSAGATLRKDDPSSLKDIILLIQNNANHCPDELKQQSRVKFMLETIGALRNNNLRRIPNYDPTNLDRLRKLHRSIIKERGGDDSTLRISLADLILADERGRWWIVGSAWSGHGPKQNVSDQSSGGQLDEIVGKNLESSNKISELSRQQRMNTDIRRTIFSIIMTGEDYTDAFEKLVRLGQKGGRDREVVHVTLDCCQQERSYNPYYAYVSDKLCQFDRKFRMAFQFALWDKIRMLEELNPSASRNLALLLSHLISCKALPLSVIKIVEFADMNKHTVRFLSSLLTDLLLEKPDTLIMSIFGGVASVAKLRVLREGLGLFMHHFLLNTNRKVKGGEDVIEKLKKKILIAESAMQGEDGPVKL</sequence>
<feature type="compositionally biased region" description="Acidic residues" evidence="5">
    <location>
        <begin position="203"/>
        <end position="232"/>
    </location>
</feature>
<evidence type="ECO:0000259" key="6">
    <source>
        <dbReference type="PROSITE" id="PS51366"/>
    </source>
</evidence>
<evidence type="ECO:0000313" key="8">
    <source>
        <dbReference type="Proteomes" id="UP000007110"/>
    </source>
</evidence>
<evidence type="ECO:0000256" key="2">
    <source>
        <dbReference type="ARBA" id="ARBA00006856"/>
    </source>
</evidence>
<feature type="region of interest" description="Disordered" evidence="5">
    <location>
        <begin position="196"/>
        <end position="317"/>
    </location>
</feature>
<keyword evidence="3" id="KW-0539">Nucleus</keyword>
<feature type="compositionally biased region" description="Acidic residues" evidence="5">
    <location>
        <begin position="259"/>
        <end position="315"/>
    </location>
</feature>
<dbReference type="InterPro" id="IPR016024">
    <property type="entry name" value="ARM-type_fold"/>
</dbReference>
<feature type="compositionally biased region" description="Basic and acidic residues" evidence="5">
    <location>
        <begin position="143"/>
        <end position="152"/>
    </location>
</feature>
<evidence type="ECO:0000256" key="1">
    <source>
        <dbReference type="ARBA" id="ARBA00004604"/>
    </source>
</evidence>
<dbReference type="Pfam" id="PF02854">
    <property type="entry name" value="MIF4G"/>
    <property type="match status" value="1"/>
</dbReference>
<dbReference type="InterPro" id="IPR050781">
    <property type="entry name" value="CWC22_splicing_factor"/>
</dbReference>
<dbReference type="OrthoDB" id="10260961at2759"/>
<dbReference type="RefSeq" id="XP_030846330.1">
    <property type="nucleotide sequence ID" value="XM_030990470.1"/>
</dbReference>
<dbReference type="FunFam" id="1.25.40.180:FF:000032">
    <property type="entry name" value="Nucleolar MIF4G domain-containing protein 1"/>
    <property type="match status" value="1"/>
</dbReference>
<comment type="subcellular location">
    <subcellularLocation>
        <location evidence="1">Nucleus</location>
        <location evidence="1">Nucleolus</location>
    </subcellularLocation>
</comment>
<dbReference type="Proteomes" id="UP000007110">
    <property type="component" value="Unassembled WGS sequence"/>
</dbReference>
<proteinExistence type="inferred from homology"/>
<dbReference type="GO" id="GO:0005730">
    <property type="term" value="C:nucleolus"/>
    <property type="evidence" value="ECO:0000318"/>
    <property type="project" value="GO_Central"/>
</dbReference>
<dbReference type="GO" id="GO:0003723">
    <property type="term" value="F:RNA binding"/>
    <property type="evidence" value="ECO:0000318"/>
    <property type="project" value="GO_Central"/>
</dbReference>
<dbReference type="Gene3D" id="1.25.40.180">
    <property type="match status" value="1"/>
</dbReference>
<dbReference type="PROSITE" id="PS51366">
    <property type="entry name" value="MI"/>
    <property type="match status" value="1"/>
</dbReference>
<name>A0A7M7T166_STRPU</name>
<feature type="compositionally biased region" description="Basic residues" evidence="5">
    <location>
        <begin position="10"/>
        <end position="27"/>
    </location>
</feature>
<reference evidence="7" key="2">
    <citation type="submission" date="2021-01" db="UniProtKB">
        <authorList>
            <consortium name="EnsemblMetazoa"/>
        </authorList>
    </citation>
    <scope>IDENTIFICATION</scope>
</reference>
<dbReference type="SUPFAM" id="SSF48371">
    <property type="entry name" value="ARM repeat"/>
    <property type="match status" value="1"/>
</dbReference>
<dbReference type="GO" id="GO:0042274">
    <property type="term" value="P:ribosomal small subunit biogenesis"/>
    <property type="evidence" value="ECO:0000318"/>
    <property type="project" value="GO_Central"/>
</dbReference>
<evidence type="ECO:0000256" key="5">
    <source>
        <dbReference type="SAM" id="MobiDB-lite"/>
    </source>
</evidence>
<dbReference type="PANTHER" id="PTHR18034:SF4">
    <property type="entry name" value="NUCLEOLAR MIF4G DOMAIN-CONTAINING PROTEIN 1"/>
    <property type="match status" value="1"/>
</dbReference>
<evidence type="ECO:0000256" key="3">
    <source>
        <dbReference type="ARBA" id="ARBA00023242"/>
    </source>
</evidence>
<dbReference type="InterPro" id="IPR003891">
    <property type="entry name" value="Initiation_fac_eIF4g_MI"/>
</dbReference>
<dbReference type="GeneID" id="764134"/>
<comment type="similarity">
    <text evidence="2">Belongs to the CWC22 family.</text>
</comment>
<reference evidence="8" key="1">
    <citation type="submission" date="2015-02" db="EMBL/GenBank/DDBJ databases">
        <title>Genome sequencing for Strongylocentrotus purpuratus.</title>
        <authorList>
            <person name="Murali S."/>
            <person name="Liu Y."/>
            <person name="Vee V."/>
            <person name="English A."/>
            <person name="Wang M."/>
            <person name="Skinner E."/>
            <person name="Han Y."/>
            <person name="Muzny D.M."/>
            <person name="Worley K.C."/>
            <person name="Gibbs R.A."/>
        </authorList>
    </citation>
    <scope>NUCLEOTIDE SEQUENCE</scope>
</reference>
<evidence type="ECO:0000256" key="4">
    <source>
        <dbReference type="SAM" id="Coils"/>
    </source>
</evidence>
<dbReference type="EnsemblMetazoa" id="XM_030990470">
    <property type="protein sequence ID" value="XP_030846330"/>
    <property type="gene ID" value="LOC764134"/>
</dbReference>
<dbReference type="Pfam" id="PF02847">
    <property type="entry name" value="MA3"/>
    <property type="match status" value="1"/>
</dbReference>
<keyword evidence="4" id="KW-0175">Coiled coil</keyword>
<dbReference type="KEGG" id="spu:764134"/>
<feature type="region of interest" description="Disordered" evidence="5">
    <location>
        <begin position="1"/>
        <end position="162"/>
    </location>
</feature>
<dbReference type="SMART" id="SM00544">
    <property type="entry name" value="MA3"/>
    <property type="match status" value="1"/>
</dbReference>
<accession>A0A7M7T166</accession>
<dbReference type="InParanoid" id="A0A7M7T166"/>
<organism evidence="7 8">
    <name type="scientific">Strongylocentrotus purpuratus</name>
    <name type="common">Purple sea urchin</name>
    <dbReference type="NCBI Taxonomy" id="7668"/>
    <lineage>
        <taxon>Eukaryota</taxon>
        <taxon>Metazoa</taxon>
        <taxon>Echinodermata</taxon>
        <taxon>Eleutherozoa</taxon>
        <taxon>Echinozoa</taxon>
        <taxon>Echinoidea</taxon>
        <taxon>Euechinoidea</taxon>
        <taxon>Echinacea</taxon>
        <taxon>Camarodonta</taxon>
        <taxon>Echinidea</taxon>
        <taxon>Strongylocentrotidae</taxon>
        <taxon>Strongylocentrotus</taxon>
    </lineage>
</organism>
<feature type="coiled-coil region" evidence="4">
    <location>
        <begin position="358"/>
        <end position="385"/>
    </location>
</feature>
<protein>
    <recommendedName>
        <fullName evidence="6">MI domain-containing protein</fullName>
    </recommendedName>
</protein>
<keyword evidence="8" id="KW-1185">Reference proteome</keyword>
<feature type="domain" description="MI" evidence="6">
    <location>
        <begin position="669"/>
        <end position="785"/>
    </location>
</feature>
<dbReference type="PANTHER" id="PTHR18034">
    <property type="entry name" value="CELL CYCLE CONTROL PROTEIN CWF22-RELATED"/>
    <property type="match status" value="1"/>
</dbReference>
<feature type="compositionally biased region" description="Basic and acidic residues" evidence="5">
    <location>
        <begin position="105"/>
        <end position="134"/>
    </location>
</feature>
<dbReference type="OMA" id="FMVDILN"/>
<dbReference type="AlphaFoldDB" id="A0A7M7T166"/>
<evidence type="ECO:0000313" key="7">
    <source>
        <dbReference type="EnsemblMetazoa" id="XP_030846330"/>
    </source>
</evidence>
<dbReference type="FunCoup" id="A0A7M7T166">
    <property type="interactions" value="1829"/>
</dbReference>